<keyword evidence="3" id="KW-1185">Reference proteome</keyword>
<evidence type="ECO:0000313" key="2">
    <source>
        <dbReference type="EMBL" id="GAA1716776.1"/>
    </source>
</evidence>
<organism evidence="2 3">
    <name type="scientific">Dietzia cercidiphylli</name>
    <dbReference type="NCBI Taxonomy" id="498199"/>
    <lineage>
        <taxon>Bacteria</taxon>
        <taxon>Bacillati</taxon>
        <taxon>Actinomycetota</taxon>
        <taxon>Actinomycetes</taxon>
        <taxon>Mycobacteriales</taxon>
        <taxon>Dietziaceae</taxon>
        <taxon>Dietzia</taxon>
    </lineage>
</organism>
<dbReference type="EMBL" id="BAAAQG010000015">
    <property type="protein sequence ID" value="GAA1716776.1"/>
    <property type="molecule type" value="Genomic_DNA"/>
</dbReference>
<comment type="caution">
    <text evidence="2">The sequence shown here is derived from an EMBL/GenBank/DDBJ whole genome shotgun (WGS) entry which is preliminary data.</text>
</comment>
<gene>
    <name evidence="2" type="ORF">GCM10009831_28250</name>
</gene>
<proteinExistence type="predicted"/>
<name>A0ABP4V5A8_9ACTN</name>
<evidence type="ECO:0000313" key="3">
    <source>
        <dbReference type="Proteomes" id="UP001500383"/>
    </source>
</evidence>
<protein>
    <submittedName>
        <fullName evidence="2">Uncharacterized protein</fullName>
    </submittedName>
</protein>
<evidence type="ECO:0000256" key="1">
    <source>
        <dbReference type="SAM" id="MobiDB-lite"/>
    </source>
</evidence>
<dbReference type="Proteomes" id="UP001500383">
    <property type="component" value="Unassembled WGS sequence"/>
</dbReference>
<reference evidence="3" key="1">
    <citation type="journal article" date="2019" name="Int. J. Syst. Evol. Microbiol.">
        <title>The Global Catalogue of Microorganisms (GCM) 10K type strain sequencing project: providing services to taxonomists for standard genome sequencing and annotation.</title>
        <authorList>
            <consortium name="The Broad Institute Genomics Platform"/>
            <consortium name="The Broad Institute Genome Sequencing Center for Infectious Disease"/>
            <person name="Wu L."/>
            <person name="Ma J."/>
        </authorList>
    </citation>
    <scope>NUCLEOTIDE SEQUENCE [LARGE SCALE GENOMIC DNA]</scope>
    <source>
        <strain evidence="3">JCM 16002</strain>
    </source>
</reference>
<accession>A0ABP4V5A8</accession>
<feature type="region of interest" description="Disordered" evidence="1">
    <location>
        <begin position="36"/>
        <end position="92"/>
    </location>
</feature>
<sequence>MLLEWMGPQVTASIKAVFSLVVDVFLPMMFTSPYAGMTRTGSTVDDPAGRPLSPRSEADSRVDEYEIVPGERTPASRITCGTHPAEGAPCPE</sequence>